<dbReference type="Pfam" id="PF01370">
    <property type="entry name" value="Epimerase"/>
    <property type="match status" value="1"/>
</dbReference>
<proteinExistence type="predicted"/>
<dbReference type="Gene3D" id="3.40.50.720">
    <property type="entry name" value="NAD(P)-binding Rossmann-like Domain"/>
    <property type="match status" value="1"/>
</dbReference>
<dbReference type="InterPro" id="IPR051783">
    <property type="entry name" value="NAD(P)-dependent_oxidoreduct"/>
</dbReference>
<reference evidence="2" key="1">
    <citation type="submission" date="2020-10" db="EMBL/GenBank/DDBJ databases">
        <authorList>
            <person name="Gilroy R."/>
        </authorList>
    </citation>
    <scope>NUCLEOTIDE SEQUENCE</scope>
    <source>
        <strain evidence="2">B3-1481</strain>
    </source>
</reference>
<sequence length="312" mass="34494">MEDRKTVLVTGANGMLATNIIERLLHEGYAVVATLRRGKKYRGETGPGLEVVEADFKDAAAMRPLVERCSRVVHVAAMTSQSCPDYEQYRQVNAEASRRLAELAAECGVERFLYVSTANTIGFGSDEDQPMKYPFSESFYARSKKEGEDGVLPLKDRMAVVIVNPTFMIGKYGSEKGSNRVFSMVRNSPVVACPSGGKNVINVEEAARGMVMALEGGKNGEKYLICGANYSYSELFHTIAAHFGLRRCYLGLPDWLLKLAGHLGDLLGRCGLKVEFGSVNMRILMIKNYYSTDKAFRDFGFRPGRLFGESKS</sequence>
<feature type="domain" description="NAD-dependent epimerase/dehydratase" evidence="1">
    <location>
        <begin position="7"/>
        <end position="226"/>
    </location>
</feature>
<name>A0A9D9IWC8_9BACT</name>
<organism evidence="2 3">
    <name type="scientific">Candidatus Cryptobacteroides avistercoris</name>
    <dbReference type="NCBI Taxonomy" id="2840758"/>
    <lineage>
        <taxon>Bacteria</taxon>
        <taxon>Pseudomonadati</taxon>
        <taxon>Bacteroidota</taxon>
        <taxon>Bacteroidia</taxon>
        <taxon>Bacteroidales</taxon>
        <taxon>Candidatus Cryptobacteroides</taxon>
    </lineage>
</organism>
<dbReference type="SUPFAM" id="SSF51735">
    <property type="entry name" value="NAD(P)-binding Rossmann-fold domains"/>
    <property type="match status" value="1"/>
</dbReference>
<evidence type="ECO:0000313" key="2">
    <source>
        <dbReference type="EMBL" id="MBO8480149.1"/>
    </source>
</evidence>
<accession>A0A9D9IWC8</accession>
<reference evidence="2" key="2">
    <citation type="journal article" date="2021" name="PeerJ">
        <title>Extensive microbial diversity within the chicken gut microbiome revealed by metagenomics and culture.</title>
        <authorList>
            <person name="Gilroy R."/>
            <person name="Ravi A."/>
            <person name="Getino M."/>
            <person name="Pursley I."/>
            <person name="Horton D.L."/>
            <person name="Alikhan N.F."/>
            <person name="Baker D."/>
            <person name="Gharbi K."/>
            <person name="Hall N."/>
            <person name="Watson M."/>
            <person name="Adriaenssens E.M."/>
            <person name="Foster-Nyarko E."/>
            <person name="Jarju S."/>
            <person name="Secka A."/>
            <person name="Antonio M."/>
            <person name="Oren A."/>
            <person name="Chaudhuri R.R."/>
            <person name="La Ragione R."/>
            <person name="Hildebrand F."/>
            <person name="Pallen M.J."/>
        </authorList>
    </citation>
    <scope>NUCLEOTIDE SEQUENCE</scope>
    <source>
        <strain evidence="2">B3-1481</strain>
    </source>
</reference>
<dbReference type="GO" id="GO:0004029">
    <property type="term" value="F:aldehyde dehydrogenase (NAD+) activity"/>
    <property type="evidence" value="ECO:0007669"/>
    <property type="project" value="TreeGrafter"/>
</dbReference>
<dbReference type="AlphaFoldDB" id="A0A9D9IWC8"/>
<gene>
    <name evidence="2" type="ORF">IAB76_03440</name>
</gene>
<dbReference type="Proteomes" id="UP000823769">
    <property type="component" value="Unassembled WGS sequence"/>
</dbReference>
<dbReference type="InterPro" id="IPR036291">
    <property type="entry name" value="NAD(P)-bd_dom_sf"/>
</dbReference>
<comment type="caution">
    <text evidence="2">The sequence shown here is derived from an EMBL/GenBank/DDBJ whole genome shotgun (WGS) entry which is preliminary data.</text>
</comment>
<dbReference type="PANTHER" id="PTHR48079:SF6">
    <property type="entry name" value="NAD(P)-BINDING DOMAIN-CONTAINING PROTEIN-RELATED"/>
    <property type="match status" value="1"/>
</dbReference>
<dbReference type="GO" id="GO:0005737">
    <property type="term" value="C:cytoplasm"/>
    <property type="evidence" value="ECO:0007669"/>
    <property type="project" value="TreeGrafter"/>
</dbReference>
<dbReference type="PANTHER" id="PTHR48079">
    <property type="entry name" value="PROTEIN YEEZ"/>
    <property type="match status" value="1"/>
</dbReference>
<dbReference type="EMBL" id="JADILW010000052">
    <property type="protein sequence ID" value="MBO8480149.1"/>
    <property type="molecule type" value="Genomic_DNA"/>
</dbReference>
<protein>
    <submittedName>
        <fullName evidence="2">NAD-dependent epimerase/dehydratase family protein</fullName>
    </submittedName>
</protein>
<dbReference type="InterPro" id="IPR001509">
    <property type="entry name" value="Epimerase_deHydtase"/>
</dbReference>
<evidence type="ECO:0000259" key="1">
    <source>
        <dbReference type="Pfam" id="PF01370"/>
    </source>
</evidence>
<evidence type="ECO:0000313" key="3">
    <source>
        <dbReference type="Proteomes" id="UP000823769"/>
    </source>
</evidence>